<dbReference type="InterPro" id="IPR011698">
    <property type="entry name" value="GATase_3"/>
</dbReference>
<dbReference type="Proteomes" id="UP000029661">
    <property type="component" value="Chromosome"/>
</dbReference>
<dbReference type="RefSeq" id="WP_048084383.1">
    <property type="nucleotide sequence ID" value="NZ_CP006933.1"/>
</dbReference>
<evidence type="ECO:0000256" key="1">
    <source>
        <dbReference type="ARBA" id="ARBA00001946"/>
    </source>
</evidence>
<evidence type="ECO:0000256" key="4">
    <source>
        <dbReference type="ARBA" id="ARBA00022840"/>
    </source>
</evidence>
<evidence type="ECO:0000256" key="6">
    <source>
        <dbReference type="ARBA" id="ARBA00022962"/>
    </source>
</evidence>
<dbReference type="PROSITE" id="PS51274">
    <property type="entry name" value="GATASE_COBBQ"/>
    <property type="match status" value="1"/>
</dbReference>
<keyword evidence="3" id="KW-0547">Nucleotide-binding</keyword>
<dbReference type="EMBL" id="CP006933">
    <property type="protein sequence ID" value="AIS30917.1"/>
    <property type="molecule type" value="Genomic_DNA"/>
</dbReference>
<dbReference type="EMBL" id="LN734822">
    <property type="protein sequence ID" value="CEL23704.1"/>
    <property type="molecule type" value="Genomic_DNA"/>
</dbReference>
<reference evidence="9" key="1">
    <citation type="submission" date="2013-12" db="EMBL/GenBank/DDBJ databases">
        <title>The complete genome sequence of Methanobacterium sp. BRM9.</title>
        <authorList>
            <consortium name="Pastoral Greenhouse Gas Research Consortium"/>
            <person name="Kelly W.J."/>
            <person name="Leahy S.C."/>
            <person name="Perry R."/>
            <person name="Li D."/>
            <person name="Altermann E."/>
            <person name="Lambie S.C."/>
            <person name="Attwood G.T."/>
        </authorList>
    </citation>
    <scope>NUCLEOTIDE SEQUENCE [LARGE SCALE GENOMIC DNA]</scope>
    <source>
        <strain evidence="9">BRM9</strain>
    </source>
</reference>
<reference evidence="10" key="2">
    <citation type="submission" date="2014-09" db="EMBL/GenBank/DDBJ databases">
        <authorList>
            <person name="Bishop-Lilly K.A."/>
            <person name="Broomall S.M."/>
            <person name="Chain P.S."/>
            <person name="Chertkov O."/>
            <person name="Coyne S.R."/>
            <person name="Daligault H.E."/>
            <person name="Davenport K.W."/>
            <person name="Erkkila T."/>
            <person name="Frey K.G."/>
            <person name="Gibbons H.S."/>
            <person name="Gu W."/>
            <person name="Jaissle J."/>
            <person name="Johnson S.L."/>
            <person name="Koroleva G.I."/>
            <person name="Ladner J.T."/>
            <person name="Lo C.-C."/>
            <person name="Minogue T.D."/>
            <person name="Munk C."/>
            <person name="Palacios G.F."/>
            <person name="Redden C.L."/>
            <person name="Rosenzweig C.N."/>
            <person name="Scholz M.B."/>
            <person name="Teshima H."/>
            <person name="Xu Y."/>
        </authorList>
    </citation>
    <scope>NUCLEOTIDE SEQUENCE</scope>
    <source>
        <strain evidence="10">Mb9</strain>
    </source>
</reference>
<dbReference type="InterPro" id="IPR004484">
    <property type="entry name" value="CbiA/CobB_synth"/>
</dbReference>
<dbReference type="Proteomes" id="UP000062768">
    <property type="component" value="Chromosome I"/>
</dbReference>
<dbReference type="InterPro" id="IPR029062">
    <property type="entry name" value="Class_I_gatase-like"/>
</dbReference>
<dbReference type="GeneID" id="26738318"/>
<dbReference type="InterPro" id="IPR027417">
    <property type="entry name" value="P-loop_NTPase"/>
</dbReference>
<dbReference type="PROSITE" id="PS51273">
    <property type="entry name" value="GATASE_TYPE_1"/>
    <property type="match status" value="1"/>
</dbReference>
<name>A0A089ZAA0_METFO</name>
<dbReference type="Pfam" id="PF07685">
    <property type="entry name" value="GATase_3"/>
    <property type="match status" value="1"/>
</dbReference>
<feature type="domain" description="CobB/CobQ-like glutamine amidotransferase" evidence="8">
    <location>
        <begin position="13"/>
        <end position="198"/>
    </location>
</feature>
<evidence type="ECO:0000259" key="7">
    <source>
        <dbReference type="Pfam" id="PF01656"/>
    </source>
</evidence>
<organism evidence="9 11">
    <name type="scientific">Methanobacterium formicicum</name>
    <dbReference type="NCBI Taxonomy" id="2162"/>
    <lineage>
        <taxon>Archaea</taxon>
        <taxon>Methanobacteriati</taxon>
        <taxon>Methanobacteriota</taxon>
        <taxon>Methanomada group</taxon>
        <taxon>Methanobacteria</taxon>
        <taxon>Methanobacteriales</taxon>
        <taxon>Methanobacteriaceae</taxon>
        <taxon>Methanobacterium</taxon>
    </lineage>
</organism>
<dbReference type="PANTHER" id="PTHR43873:SF2">
    <property type="entry name" value="COBYRIC ACID SYNTHASE"/>
    <property type="match status" value="1"/>
</dbReference>
<dbReference type="KEGG" id="mfc:BRM9_0086"/>
<dbReference type="Pfam" id="PF01656">
    <property type="entry name" value="CbiA"/>
    <property type="match status" value="1"/>
</dbReference>
<sequence length="513" mass="56205">MKRIGILNVKGSLPNFEDFGKLPTHLLNDNGLVGGQKAHQVLDGLIIPGGSIVESESITPEVERVIRKMDAQGKFILGMCSGFQVLAHKTDIGRKSPCPVEREGLGILDVTFHPLIGTDRVEAEVADDSFLTTGMKGKSVTGFHCHTYGDIRGDAPPVLFSQVKRTDYTDNPRKILAGVRNDEGNVVGTMIHGSLDENPSLVNNILNYLDTDEEETKQIYQANQELLKKIKGEIGIGLDIYADYRLSSNMDGLHQPISGNNPENVEIPPFLMIASTGSDSGKTFLTTGMVGALRRKGYRVGVLKVGPDTRDLVPALYLNKERMVNFSSIKIGGLGWKDLKEIINTLKGKKYDLILIEGVMSVFTGLLNEKTPFSTAEIALAGNIPTIMVTGCNKGGIETAALDLASHLEMMEKLGIKTVGAILNKVYHEEIAENASRYIKKSTGLDWVARVPKAQLAARGGTPEVEIKLEDFCQKAMETVEQHLDVEEIMKMAKKPEFTGYRPYSDILDIYLS</sequence>
<protein>
    <submittedName>
        <fullName evidence="9">Cobyrinic acid a,c-diamide synthase CbiA2</fullName>
    </submittedName>
    <submittedName>
        <fullName evidence="10">Cobyrinic acid ac-diamide synthase</fullName>
    </submittedName>
</protein>
<comment type="cofactor">
    <cofactor evidence="1">
        <name>Mg(2+)</name>
        <dbReference type="ChEBI" id="CHEBI:18420"/>
    </cofactor>
</comment>
<evidence type="ECO:0000313" key="12">
    <source>
        <dbReference type="Proteomes" id="UP000062768"/>
    </source>
</evidence>
<dbReference type="PANTHER" id="PTHR43873">
    <property type="entry name" value="COBYRINATE A,C-DIAMIDE SYNTHASE"/>
    <property type="match status" value="1"/>
</dbReference>
<dbReference type="GO" id="GO:0042242">
    <property type="term" value="F:cobyrinic acid a,c-diamide synthase activity"/>
    <property type="evidence" value="ECO:0007669"/>
    <property type="project" value="InterPro"/>
</dbReference>
<dbReference type="AlphaFoldDB" id="A0A089ZAA0"/>
<dbReference type="NCBIfam" id="NF004921">
    <property type="entry name" value="PRK06278.1"/>
    <property type="match status" value="1"/>
</dbReference>
<keyword evidence="5" id="KW-0460">Magnesium</keyword>
<dbReference type="InterPro" id="IPR002586">
    <property type="entry name" value="CobQ/CobB/MinD/ParA_Nub-bd_dom"/>
</dbReference>
<dbReference type="OrthoDB" id="26717at2157"/>
<keyword evidence="2" id="KW-0436">Ligase</keyword>
<evidence type="ECO:0000256" key="2">
    <source>
        <dbReference type="ARBA" id="ARBA00022598"/>
    </source>
</evidence>
<dbReference type="PATRIC" id="fig|2162.10.peg.46"/>
<evidence type="ECO:0000313" key="9">
    <source>
        <dbReference type="EMBL" id="AIS30917.1"/>
    </source>
</evidence>
<evidence type="ECO:0000256" key="5">
    <source>
        <dbReference type="ARBA" id="ARBA00022842"/>
    </source>
</evidence>
<dbReference type="STRING" id="2162.BRM9_0086"/>
<keyword evidence="6" id="KW-0315">Glutamine amidotransferase</keyword>
<proteinExistence type="predicted"/>
<accession>A0A089ZAA0</accession>
<evidence type="ECO:0000256" key="3">
    <source>
        <dbReference type="ARBA" id="ARBA00022741"/>
    </source>
</evidence>
<evidence type="ECO:0000313" key="10">
    <source>
        <dbReference type="EMBL" id="CEL23704.1"/>
    </source>
</evidence>
<dbReference type="Gene3D" id="3.40.50.300">
    <property type="entry name" value="P-loop containing nucleotide triphosphate hydrolases"/>
    <property type="match status" value="2"/>
</dbReference>
<dbReference type="SUPFAM" id="SSF52540">
    <property type="entry name" value="P-loop containing nucleoside triphosphate hydrolases"/>
    <property type="match status" value="1"/>
</dbReference>
<evidence type="ECO:0000313" key="11">
    <source>
        <dbReference type="Proteomes" id="UP000029661"/>
    </source>
</evidence>
<keyword evidence="4" id="KW-0067">ATP-binding</keyword>
<dbReference type="SUPFAM" id="SSF52317">
    <property type="entry name" value="Class I glutamine amidotransferase-like"/>
    <property type="match status" value="1"/>
</dbReference>
<dbReference type="Gene3D" id="3.40.50.880">
    <property type="match status" value="1"/>
</dbReference>
<feature type="domain" description="CobQ/CobB/MinD/ParA nucleotide binding" evidence="7">
    <location>
        <begin position="271"/>
        <end position="453"/>
    </location>
</feature>
<keyword evidence="12" id="KW-1185">Reference proteome</keyword>
<gene>
    <name evidence="9" type="primary">cbiA2</name>
    <name evidence="9" type="ORF">BRM9_0086</name>
    <name evidence="10" type="ORF">MB9_0047</name>
</gene>
<evidence type="ECO:0000259" key="8">
    <source>
        <dbReference type="Pfam" id="PF07685"/>
    </source>
</evidence>
<dbReference type="GO" id="GO:0005524">
    <property type="term" value="F:ATP binding"/>
    <property type="evidence" value="ECO:0007669"/>
    <property type="project" value="UniProtKB-KW"/>
</dbReference>